<dbReference type="NCBIfam" id="TIGR01525">
    <property type="entry name" value="ATPase-IB_hvy"/>
    <property type="match status" value="1"/>
</dbReference>
<feature type="transmembrane region" description="Helical" evidence="15">
    <location>
        <begin position="762"/>
        <end position="778"/>
    </location>
</feature>
<dbReference type="PROSITE" id="PS50846">
    <property type="entry name" value="HMA_2"/>
    <property type="match status" value="1"/>
</dbReference>
<dbReference type="EMBL" id="JADKIO010000013">
    <property type="protein sequence ID" value="MBK9798106.1"/>
    <property type="molecule type" value="Genomic_DNA"/>
</dbReference>
<dbReference type="Gene3D" id="3.40.50.1000">
    <property type="entry name" value="HAD superfamily/HAD-like"/>
    <property type="match status" value="1"/>
</dbReference>
<keyword evidence="10" id="KW-0460">Magnesium</keyword>
<feature type="transmembrane region" description="Helical" evidence="15">
    <location>
        <begin position="214"/>
        <end position="238"/>
    </location>
</feature>
<evidence type="ECO:0000256" key="7">
    <source>
        <dbReference type="ARBA" id="ARBA00022723"/>
    </source>
</evidence>
<comment type="similarity">
    <text evidence="2 15">Belongs to the cation transport ATPase (P-type) (TC 3.A.3) family. Type IB subfamily.</text>
</comment>
<dbReference type="PROSITE" id="PS00154">
    <property type="entry name" value="ATPASE_E1_E2"/>
    <property type="match status" value="1"/>
</dbReference>
<feature type="domain" description="HMA" evidence="16">
    <location>
        <begin position="95"/>
        <end position="161"/>
    </location>
</feature>
<proteinExistence type="inferred from homology"/>
<dbReference type="SFLD" id="SFLDG00002">
    <property type="entry name" value="C1.7:_P-type_atpase_like"/>
    <property type="match status" value="1"/>
</dbReference>
<dbReference type="Gene3D" id="2.70.150.10">
    <property type="entry name" value="Calcium-transporting ATPase, cytoplasmic transduction domain A"/>
    <property type="match status" value="1"/>
</dbReference>
<dbReference type="InterPro" id="IPR036412">
    <property type="entry name" value="HAD-like_sf"/>
</dbReference>
<dbReference type="Gene3D" id="3.30.70.100">
    <property type="match status" value="1"/>
</dbReference>
<evidence type="ECO:0000256" key="5">
    <source>
        <dbReference type="ARBA" id="ARBA00022553"/>
    </source>
</evidence>
<comment type="caution">
    <text evidence="17">The sequence shown here is derived from an EMBL/GenBank/DDBJ whole genome shotgun (WGS) entry which is preliminary data.</text>
</comment>
<dbReference type="NCBIfam" id="TIGR01494">
    <property type="entry name" value="ATPase_P-type"/>
    <property type="match status" value="1"/>
</dbReference>
<dbReference type="Gene3D" id="3.40.1110.10">
    <property type="entry name" value="Calcium-transporting ATPase, cytoplasmic domain N"/>
    <property type="match status" value="1"/>
</dbReference>
<dbReference type="InterPro" id="IPR027256">
    <property type="entry name" value="P-typ_ATPase_IB"/>
</dbReference>
<dbReference type="Proteomes" id="UP000886657">
    <property type="component" value="Unassembled WGS sequence"/>
</dbReference>
<keyword evidence="12 15" id="KW-1133">Transmembrane helix</keyword>
<dbReference type="InterPro" id="IPR044492">
    <property type="entry name" value="P_typ_ATPase_HD_dom"/>
</dbReference>
<evidence type="ECO:0000256" key="1">
    <source>
        <dbReference type="ARBA" id="ARBA00004651"/>
    </source>
</evidence>
<evidence type="ECO:0000313" key="17">
    <source>
        <dbReference type="EMBL" id="MBK9798106.1"/>
    </source>
</evidence>
<dbReference type="InterPro" id="IPR001757">
    <property type="entry name" value="P_typ_ATPase"/>
</dbReference>
<evidence type="ECO:0000256" key="10">
    <source>
        <dbReference type="ARBA" id="ARBA00022842"/>
    </source>
</evidence>
<dbReference type="Pfam" id="PF00702">
    <property type="entry name" value="Hydrolase"/>
    <property type="match status" value="1"/>
</dbReference>
<dbReference type="GO" id="GO:0016887">
    <property type="term" value="F:ATP hydrolysis activity"/>
    <property type="evidence" value="ECO:0007669"/>
    <property type="project" value="InterPro"/>
</dbReference>
<sequence>MSPDPSPGPGLAPACDLCGASAARNPQFQTFSEVQKRFCCMGCLNVYAILLESGAIEAGVDLRTTDLFRESQRLGLLGGRDEAAAAAIPEGAETKEALYQLSGMWCAACGWVVEHALRKESGIVSAEVLFTSDLLRVTYCPQMVPPGTVPERVKSLGYRAAEFGTEQEGDRHEWQDMLLRLGIAFGMWMNVMLFSLVIYASYWEGISPWAQRSVPFILMALTLPAVLYSAWPIHRIAWFGLKTGHLRMEALISTGVLAAFSYSTAQAFLGGRHFYFDTACAIVTLVLTGKALERNAKDRSARAIALLHRLLPKKARLRIDGQERFVAIEALEPGTIFLVKPGERIPADGIVVEGQSSLDESVVTGESDPRAKGKGDAVICGSLNTAGVLEIRVTRCGEDSTLAQIVKSVQSALASKSPLERLVDRVSRLFIPTVLVLAALTVIVCLVRGLPATEALLRGIAVLVIACPCALGIATPLATTAAIGAASRQGIIIRDVRVLETFRKVDLLILDKTGTVTEGDFRVRHAELEGLELVAALESYSEHPLAHAVNRYALDQGVARLDASGIEIREGRGLAGIVANHRMVVGNRKLMAEECVVLSPRLESQAQGWEAEGLTVAFAAVDGVCAGALAFGDRPRPEAAGVIAELRARGVRTVLLSGDARATTERIARTVGVDDFLGEVSPSEKAEAVRRFQAQGQVVAMVGDGINDAPALAAADLGIAMGSGADLAMHSAPVVLMGNSLTSITGVFRLASRTLRVLKQNLFWAFFYNTVGISLAMTGVLNPILAAGAMVLSSLSVIGNSMRLGRDRA</sequence>
<keyword evidence="9 15" id="KW-0067">ATP-binding</keyword>
<evidence type="ECO:0000256" key="12">
    <source>
        <dbReference type="ARBA" id="ARBA00022989"/>
    </source>
</evidence>
<evidence type="ECO:0000256" key="11">
    <source>
        <dbReference type="ARBA" id="ARBA00022967"/>
    </source>
</evidence>
<organism evidence="17 18">
    <name type="scientific">Candidatus Geothrix skivensis</name>
    <dbReference type="NCBI Taxonomy" id="2954439"/>
    <lineage>
        <taxon>Bacteria</taxon>
        <taxon>Pseudomonadati</taxon>
        <taxon>Acidobacteriota</taxon>
        <taxon>Holophagae</taxon>
        <taxon>Holophagales</taxon>
        <taxon>Holophagaceae</taxon>
        <taxon>Geothrix</taxon>
    </lineage>
</organism>
<evidence type="ECO:0000259" key="16">
    <source>
        <dbReference type="PROSITE" id="PS50846"/>
    </source>
</evidence>
<evidence type="ECO:0000256" key="13">
    <source>
        <dbReference type="ARBA" id="ARBA00023065"/>
    </source>
</evidence>
<evidence type="ECO:0000256" key="9">
    <source>
        <dbReference type="ARBA" id="ARBA00022840"/>
    </source>
</evidence>
<dbReference type="FunFam" id="2.70.150.10:FF:000002">
    <property type="entry name" value="Copper-transporting ATPase 1, putative"/>
    <property type="match status" value="1"/>
</dbReference>
<dbReference type="InterPro" id="IPR036163">
    <property type="entry name" value="HMA_dom_sf"/>
</dbReference>
<dbReference type="CDD" id="cd00371">
    <property type="entry name" value="HMA"/>
    <property type="match status" value="1"/>
</dbReference>
<accession>A0A9D7XI48</accession>
<dbReference type="Pfam" id="PF00122">
    <property type="entry name" value="E1-E2_ATPase"/>
    <property type="match status" value="1"/>
</dbReference>
<dbReference type="SUPFAM" id="SSF55008">
    <property type="entry name" value="HMA, heavy metal-associated domain"/>
    <property type="match status" value="1"/>
</dbReference>
<dbReference type="InterPro" id="IPR023298">
    <property type="entry name" value="ATPase_P-typ_TM_dom_sf"/>
</dbReference>
<dbReference type="PRINTS" id="PR00941">
    <property type="entry name" value="CDATPASE"/>
</dbReference>
<dbReference type="AlphaFoldDB" id="A0A9D7XI48"/>
<evidence type="ECO:0000313" key="18">
    <source>
        <dbReference type="Proteomes" id="UP000886657"/>
    </source>
</evidence>
<protein>
    <submittedName>
        <fullName evidence="17">Heavy metal translocating P-type ATPase</fullName>
    </submittedName>
</protein>
<gene>
    <name evidence="17" type="ORF">IPP58_16805</name>
</gene>
<dbReference type="GO" id="GO:0005524">
    <property type="term" value="F:ATP binding"/>
    <property type="evidence" value="ECO:0007669"/>
    <property type="project" value="UniProtKB-UniRule"/>
</dbReference>
<dbReference type="PRINTS" id="PR00119">
    <property type="entry name" value="CATATPASE"/>
</dbReference>
<feature type="transmembrane region" description="Helical" evidence="15">
    <location>
        <begin position="250"/>
        <end position="268"/>
    </location>
</feature>
<dbReference type="SUPFAM" id="SSF81653">
    <property type="entry name" value="Calcium ATPase, transduction domain A"/>
    <property type="match status" value="1"/>
</dbReference>
<dbReference type="PROSITE" id="PS01047">
    <property type="entry name" value="HMA_1"/>
    <property type="match status" value="1"/>
</dbReference>
<dbReference type="InterPro" id="IPR023299">
    <property type="entry name" value="ATPase_P-typ_cyto_dom_N"/>
</dbReference>
<dbReference type="InterPro" id="IPR006121">
    <property type="entry name" value="HMA_dom"/>
</dbReference>
<dbReference type="InterPro" id="IPR018303">
    <property type="entry name" value="ATPase_P-typ_P_site"/>
</dbReference>
<keyword evidence="14 15" id="KW-0472">Membrane</keyword>
<dbReference type="InterPro" id="IPR059000">
    <property type="entry name" value="ATPase_P-type_domA"/>
</dbReference>
<keyword evidence="7 15" id="KW-0479">Metal-binding</keyword>
<comment type="subcellular location">
    <subcellularLocation>
        <location evidence="1">Cell membrane</location>
        <topology evidence="1">Multi-pass membrane protein</topology>
    </subcellularLocation>
</comment>
<keyword evidence="11" id="KW-1278">Translocase</keyword>
<dbReference type="GO" id="GO:0055070">
    <property type="term" value="P:copper ion homeostasis"/>
    <property type="evidence" value="ECO:0007669"/>
    <property type="project" value="TreeGrafter"/>
</dbReference>
<dbReference type="GO" id="GO:0005886">
    <property type="term" value="C:plasma membrane"/>
    <property type="evidence" value="ECO:0007669"/>
    <property type="project" value="UniProtKB-SubCell"/>
</dbReference>
<evidence type="ECO:0000256" key="3">
    <source>
        <dbReference type="ARBA" id="ARBA00022448"/>
    </source>
</evidence>
<feature type="transmembrane region" description="Helical" evidence="15">
    <location>
        <begin position="181"/>
        <end position="202"/>
    </location>
</feature>
<keyword evidence="13" id="KW-0406">Ion transport</keyword>
<keyword evidence="6 15" id="KW-0812">Transmembrane</keyword>
<dbReference type="PROSITE" id="PS01229">
    <property type="entry name" value="COF_2"/>
    <property type="match status" value="1"/>
</dbReference>
<evidence type="ECO:0000256" key="15">
    <source>
        <dbReference type="RuleBase" id="RU362081"/>
    </source>
</evidence>
<keyword evidence="3" id="KW-0813">Transport</keyword>
<feature type="transmembrane region" description="Helical" evidence="15">
    <location>
        <begin position="429"/>
        <end position="450"/>
    </location>
</feature>
<dbReference type="InterPro" id="IPR023214">
    <property type="entry name" value="HAD_sf"/>
</dbReference>
<keyword evidence="5" id="KW-0597">Phosphoprotein</keyword>
<name>A0A9D7XI48_9BACT</name>
<reference evidence="17" key="1">
    <citation type="submission" date="2020-10" db="EMBL/GenBank/DDBJ databases">
        <title>Connecting structure to function with the recovery of over 1000 high-quality activated sludge metagenome-assembled genomes encoding full-length rRNA genes using long-read sequencing.</title>
        <authorList>
            <person name="Singleton C.M."/>
            <person name="Petriglieri F."/>
            <person name="Kristensen J.M."/>
            <person name="Kirkegaard R.H."/>
            <person name="Michaelsen T.Y."/>
            <person name="Andersen M.H."/>
            <person name="Karst S.M."/>
            <person name="Dueholm M.S."/>
            <person name="Nielsen P.H."/>
            <person name="Albertsen M."/>
        </authorList>
    </citation>
    <scope>NUCLEOTIDE SEQUENCE</scope>
    <source>
        <strain evidence="17">Skiv_18-Q3-R9-52_MAXAC.067</strain>
    </source>
</reference>
<dbReference type="PANTHER" id="PTHR43520">
    <property type="entry name" value="ATP7, ISOFORM B"/>
    <property type="match status" value="1"/>
</dbReference>
<keyword evidence="4 15" id="KW-1003">Cell membrane</keyword>
<dbReference type="Pfam" id="PF00403">
    <property type="entry name" value="HMA"/>
    <property type="match status" value="1"/>
</dbReference>
<evidence type="ECO:0000256" key="14">
    <source>
        <dbReference type="ARBA" id="ARBA00023136"/>
    </source>
</evidence>
<dbReference type="PANTHER" id="PTHR43520:SF5">
    <property type="entry name" value="CATION-TRANSPORTING P-TYPE ATPASE-RELATED"/>
    <property type="match status" value="1"/>
</dbReference>
<dbReference type="NCBIfam" id="TIGR01511">
    <property type="entry name" value="ATPase-IB1_Cu"/>
    <property type="match status" value="1"/>
</dbReference>
<dbReference type="SFLD" id="SFLDF00027">
    <property type="entry name" value="p-type_atpase"/>
    <property type="match status" value="1"/>
</dbReference>
<dbReference type="SFLD" id="SFLDS00003">
    <property type="entry name" value="Haloacid_Dehalogenase"/>
    <property type="match status" value="1"/>
</dbReference>
<evidence type="ECO:0000256" key="6">
    <source>
        <dbReference type="ARBA" id="ARBA00022692"/>
    </source>
</evidence>
<dbReference type="SUPFAM" id="SSF56784">
    <property type="entry name" value="HAD-like"/>
    <property type="match status" value="1"/>
</dbReference>
<feature type="transmembrane region" description="Helical" evidence="15">
    <location>
        <begin position="456"/>
        <end position="484"/>
    </location>
</feature>
<evidence type="ECO:0000256" key="2">
    <source>
        <dbReference type="ARBA" id="ARBA00006024"/>
    </source>
</evidence>
<dbReference type="SUPFAM" id="SSF81665">
    <property type="entry name" value="Calcium ATPase, transmembrane domain M"/>
    <property type="match status" value="1"/>
</dbReference>
<dbReference type="InterPro" id="IPR008250">
    <property type="entry name" value="ATPase_P-typ_transduc_dom_A_sf"/>
</dbReference>
<dbReference type="GO" id="GO:0043682">
    <property type="term" value="F:P-type divalent copper transporter activity"/>
    <property type="evidence" value="ECO:0007669"/>
    <property type="project" value="TreeGrafter"/>
</dbReference>
<dbReference type="InterPro" id="IPR017969">
    <property type="entry name" value="Heavy-metal-associated_CS"/>
</dbReference>
<keyword evidence="8 15" id="KW-0547">Nucleotide-binding</keyword>
<evidence type="ECO:0000256" key="8">
    <source>
        <dbReference type="ARBA" id="ARBA00022741"/>
    </source>
</evidence>
<evidence type="ECO:0000256" key="4">
    <source>
        <dbReference type="ARBA" id="ARBA00022475"/>
    </source>
</evidence>
<dbReference type="GO" id="GO:0005507">
    <property type="term" value="F:copper ion binding"/>
    <property type="evidence" value="ECO:0007669"/>
    <property type="project" value="TreeGrafter"/>
</dbReference>